<feature type="domain" description="HTH araC/xylS-type" evidence="4">
    <location>
        <begin position="187"/>
        <end position="285"/>
    </location>
</feature>
<accession>A0ABX9BMQ8</accession>
<keyword evidence="6" id="KW-1185">Reference proteome</keyword>
<keyword evidence="1" id="KW-0805">Transcription regulation</keyword>
<dbReference type="PROSITE" id="PS00041">
    <property type="entry name" value="HTH_ARAC_FAMILY_1"/>
    <property type="match status" value="1"/>
</dbReference>
<dbReference type="InterPro" id="IPR037923">
    <property type="entry name" value="HTH-like"/>
</dbReference>
<evidence type="ECO:0000259" key="4">
    <source>
        <dbReference type="PROSITE" id="PS01124"/>
    </source>
</evidence>
<dbReference type="Gene3D" id="2.60.120.10">
    <property type="entry name" value="Jelly Rolls"/>
    <property type="match status" value="1"/>
</dbReference>
<dbReference type="SMART" id="SM00342">
    <property type="entry name" value="HTH_ARAC"/>
    <property type="match status" value="1"/>
</dbReference>
<evidence type="ECO:0000313" key="5">
    <source>
        <dbReference type="EMBL" id="RAI98331.1"/>
    </source>
</evidence>
<dbReference type="PROSITE" id="PS01124">
    <property type="entry name" value="HTH_ARAC_FAMILY_2"/>
    <property type="match status" value="1"/>
</dbReference>
<dbReference type="InterPro" id="IPR018062">
    <property type="entry name" value="HTH_AraC-typ_CS"/>
</dbReference>
<keyword evidence="2" id="KW-0238">DNA-binding</keyword>
<dbReference type="Pfam" id="PF02311">
    <property type="entry name" value="AraC_binding"/>
    <property type="match status" value="1"/>
</dbReference>
<dbReference type="EMBL" id="QLLI01000004">
    <property type="protein sequence ID" value="RAI98331.1"/>
    <property type="molecule type" value="Genomic_DNA"/>
</dbReference>
<evidence type="ECO:0000256" key="3">
    <source>
        <dbReference type="ARBA" id="ARBA00023163"/>
    </source>
</evidence>
<dbReference type="SUPFAM" id="SSF51215">
    <property type="entry name" value="Regulatory protein AraC"/>
    <property type="match status" value="1"/>
</dbReference>
<dbReference type="PANTHER" id="PTHR43280:SF34">
    <property type="entry name" value="ARAC-FAMILY TRANSCRIPTIONAL REGULATOR"/>
    <property type="match status" value="1"/>
</dbReference>
<dbReference type="Proteomes" id="UP000248827">
    <property type="component" value="Unassembled WGS sequence"/>
</dbReference>
<dbReference type="Gene3D" id="1.10.10.60">
    <property type="entry name" value="Homeodomain-like"/>
    <property type="match status" value="2"/>
</dbReference>
<reference evidence="5 6" key="1">
    <citation type="submission" date="2018-06" db="EMBL/GenBank/DDBJ databases">
        <title>Freshwater and sediment microbial communities from various areas in North America, analyzing microbe dynamics in response to fracking.</title>
        <authorList>
            <person name="Lamendella R."/>
        </authorList>
    </citation>
    <scope>NUCLEOTIDE SEQUENCE [LARGE SCALE GENOMIC DNA]</scope>
    <source>
        <strain evidence="5 6">NG-13</strain>
    </source>
</reference>
<sequence>MEVGFESVPFQGKPVVWTDRHRTSQSNSSFYHWHQCCEILIVFEGTGTVVMNNKTYSIKKGMLFVFQPFEIHKVFAKVTHECPYERAVIHINHSLMDQYLKEYPRRRAWFDRLCHSSEIERAFDFSREMNLFNYCLEDYGSIAHKEQGDSQEEITVFILQFLSAMARVFPKNQLESTLTRRKKEHSELIMQWLDEHYMESDILNKLADHLHFTRSYVSRLFKKETGSNLSEYLAAKRIKVAAHLLETTFLPVEVISHHVGFQNVSHFISCFKKTYEITPLKYKLKQKKNGL</sequence>
<dbReference type="RefSeq" id="WP_111619736.1">
    <property type="nucleotide sequence ID" value="NZ_QLLI01000004.1"/>
</dbReference>
<proteinExistence type="predicted"/>
<dbReference type="InterPro" id="IPR003313">
    <property type="entry name" value="AraC-bd"/>
</dbReference>
<dbReference type="InterPro" id="IPR018060">
    <property type="entry name" value="HTH_AraC"/>
</dbReference>
<name>A0ABX9BMQ8_9BACL</name>
<dbReference type="InterPro" id="IPR009057">
    <property type="entry name" value="Homeodomain-like_sf"/>
</dbReference>
<comment type="caution">
    <text evidence="5">The sequence shown here is derived from an EMBL/GenBank/DDBJ whole genome shotgun (WGS) entry which is preliminary data.</text>
</comment>
<gene>
    <name evidence="5" type="ORF">DET54_104388</name>
</gene>
<dbReference type="PANTHER" id="PTHR43280">
    <property type="entry name" value="ARAC-FAMILY TRANSCRIPTIONAL REGULATOR"/>
    <property type="match status" value="1"/>
</dbReference>
<dbReference type="InterPro" id="IPR014710">
    <property type="entry name" value="RmlC-like_jellyroll"/>
</dbReference>
<evidence type="ECO:0000256" key="2">
    <source>
        <dbReference type="ARBA" id="ARBA00023125"/>
    </source>
</evidence>
<evidence type="ECO:0000256" key="1">
    <source>
        <dbReference type="ARBA" id="ARBA00023015"/>
    </source>
</evidence>
<protein>
    <submittedName>
        <fullName evidence="5">AraC-like DNA-binding protein</fullName>
    </submittedName>
</protein>
<organism evidence="5 6">
    <name type="scientific">Paenibacillus pabuli</name>
    <dbReference type="NCBI Taxonomy" id="1472"/>
    <lineage>
        <taxon>Bacteria</taxon>
        <taxon>Bacillati</taxon>
        <taxon>Bacillota</taxon>
        <taxon>Bacilli</taxon>
        <taxon>Bacillales</taxon>
        <taxon>Paenibacillaceae</taxon>
        <taxon>Paenibacillus</taxon>
    </lineage>
</organism>
<dbReference type="SUPFAM" id="SSF46689">
    <property type="entry name" value="Homeodomain-like"/>
    <property type="match status" value="2"/>
</dbReference>
<dbReference type="Pfam" id="PF12833">
    <property type="entry name" value="HTH_18"/>
    <property type="match status" value="1"/>
</dbReference>
<keyword evidence="3" id="KW-0804">Transcription</keyword>
<evidence type="ECO:0000313" key="6">
    <source>
        <dbReference type="Proteomes" id="UP000248827"/>
    </source>
</evidence>